<keyword evidence="2" id="KW-1185">Reference proteome</keyword>
<organism evidence="1 2">
    <name type="scientific">Nesterenkonia aethiopica</name>
    <dbReference type="NCBI Taxonomy" id="269144"/>
    <lineage>
        <taxon>Bacteria</taxon>
        <taxon>Bacillati</taxon>
        <taxon>Actinomycetota</taxon>
        <taxon>Actinomycetes</taxon>
        <taxon>Micrococcales</taxon>
        <taxon>Micrococcaceae</taxon>
        <taxon>Nesterenkonia</taxon>
    </lineage>
</organism>
<dbReference type="InterPro" id="IPR003719">
    <property type="entry name" value="Phenazine_PhzF-like"/>
</dbReference>
<dbReference type="PIRSF" id="PIRSF016184">
    <property type="entry name" value="PhzC_PhzF"/>
    <property type="match status" value="1"/>
</dbReference>
<evidence type="ECO:0000313" key="2">
    <source>
        <dbReference type="Proteomes" id="UP001500236"/>
    </source>
</evidence>
<comment type="caution">
    <text evidence="1">The sequence shown here is derived from an EMBL/GenBank/DDBJ whole genome shotgun (WGS) entry which is preliminary data.</text>
</comment>
<sequence length="281" mass="29938">MTRDFRQIDVFSTGPFTGNPLAVVAAAEDLDEQTMRAISAWTNLSECTFLLPPTTEEADYRVRIFSLDTELPFAGHPTLGTARAWLDMGGTPQRSDVIVQECAAGLIRVRPDGDRLAFAAPPRLRTGPVEPGLLEQVRAVLGVERAQMVDAAWADNGPGWIAVLLDSAETVLSLRPVLARGGLEDLKVGVVGPWGPGGEADVEVRGFFSEGLALPEDPVTGSLNASIAQWLTETERVSAPYVAAQGTVLGRRGRVHVTGDDAGDLWIGGQAEVSIRGTVEV</sequence>
<dbReference type="RefSeq" id="WP_344683907.1">
    <property type="nucleotide sequence ID" value="NZ_BAAAVT010000005.1"/>
</dbReference>
<evidence type="ECO:0000313" key="1">
    <source>
        <dbReference type="EMBL" id="GAA3057141.1"/>
    </source>
</evidence>
<accession>A0ABP6LVW9</accession>
<gene>
    <name evidence="1" type="ORF">GCM10010529_08680</name>
</gene>
<dbReference type="Gene3D" id="3.10.310.10">
    <property type="entry name" value="Diaminopimelate Epimerase, Chain A, domain 1"/>
    <property type="match status" value="2"/>
</dbReference>
<name>A0ABP6LVW9_9MICC</name>
<dbReference type="PANTHER" id="PTHR13774">
    <property type="entry name" value="PHENAZINE BIOSYNTHESIS PROTEIN"/>
    <property type="match status" value="1"/>
</dbReference>
<dbReference type="PANTHER" id="PTHR13774:SF32">
    <property type="entry name" value="ANTISENSE-ENHANCING SEQUENCE 1"/>
    <property type="match status" value="1"/>
</dbReference>
<dbReference type="EMBL" id="BAAAVT010000005">
    <property type="protein sequence ID" value="GAA3057141.1"/>
    <property type="molecule type" value="Genomic_DNA"/>
</dbReference>
<proteinExistence type="predicted"/>
<dbReference type="Pfam" id="PF02567">
    <property type="entry name" value="PhzC-PhzF"/>
    <property type="match status" value="1"/>
</dbReference>
<protein>
    <submittedName>
        <fullName evidence="1">PhzF family phenazine biosynthesis protein</fullName>
    </submittedName>
</protein>
<reference evidence="2" key="1">
    <citation type="journal article" date="2019" name="Int. J. Syst. Evol. Microbiol.">
        <title>The Global Catalogue of Microorganisms (GCM) 10K type strain sequencing project: providing services to taxonomists for standard genome sequencing and annotation.</title>
        <authorList>
            <consortium name="The Broad Institute Genomics Platform"/>
            <consortium name="The Broad Institute Genome Sequencing Center for Infectious Disease"/>
            <person name="Wu L."/>
            <person name="Ma J."/>
        </authorList>
    </citation>
    <scope>NUCLEOTIDE SEQUENCE [LARGE SCALE GENOMIC DNA]</scope>
    <source>
        <strain evidence="2">JCM 14309</strain>
    </source>
</reference>
<dbReference type="NCBIfam" id="TIGR00654">
    <property type="entry name" value="PhzF_family"/>
    <property type="match status" value="1"/>
</dbReference>
<dbReference type="SUPFAM" id="SSF54506">
    <property type="entry name" value="Diaminopimelate epimerase-like"/>
    <property type="match status" value="1"/>
</dbReference>
<dbReference type="Proteomes" id="UP001500236">
    <property type="component" value="Unassembled WGS sequence"/>
</dbReference>